<evidence type="ECO:0000313" key="4">
    <source>
        <dbReference type="Proteomes" id="UP000252706"/>
    </source>
</evidence>
<protein>
    <recommendedName>
        <fullName evidence="2">Class II aldolase/adducin N-terminal domain-containing protein</fullName>
    </recommendedName>
</protein>
<accession>A0A366X0Q7</accession>
<dbReference type="GO" id="GO:0051015">
    <property type="term" value="F:actin filament binding"/>
    <property type="evidence" value="ECO:0007669"/>
    <property type="project" value="TreeGrafter"/>
</dbReference>
<comment type="similarity">
    <text evidence="1">Belongs to the aldolase class II family.</text>
</comment>
<dbReference type="InterPro" id="IPR051017">
    <property type="entry name" value="Aldolase-II_Adducin_sf"/>
</dbReference>
<dbReference type="InterPro" id="IPR036409">
    <property type="entry name" value="Aldolase_II/adducin_N_sf"/>
</dbReference>
<dbReference type="AlphaFoldDB" id="A0A366X0Q7"/>
<dbReference type="GO" id="GO:0005856">
    <property type="term" value="C:cytoskeleton"/>
    <property type="evidence" value="ECO:0007669"/>
    <property type="project" value="TreeGrafter"/>
</dbReference>
<dbReference type="PANTHER" id="PTHR10672">
    <property type="entry name" value="ADDUCIN"/>
    <property type="match status" value="1"/>
</dbReference>
<dbReference type="InterPro" id="IPR001303">
    <property type="entry name" value="Aldolase_II/adducin_N"/>
</dbReference>
<proteinExistence type="inferred from homology"/>
<dbReference type="PANTHER" id="PTHR10672:SF21">
    <property type="entry name" value="CLASS II ALDOLASE_ADDUCIN N-TERMINAL DOMAIN-CONTAINING PROTEIN"/>
    <property type="match status" value="1"/>
</dbReference>
<dbReference type="Proteomes" id="UP000252706">
    <property type="component" value="Unassembled WGS sequence"/>
</dbReference>
<dbReference type="EMBL" id="QOCE01000033">
    <property type="protein sequence ID" value="RBW54012.1"/>
    <property type="molecule type" value="Genomic_DNA"/>
</dbReference>
<evidence type="ECO:0000256" key="1">
    <source>
        <dbReference type="ARBA" id="ARBA00037961"/>
    </source>
</evidence>
<evidence type="ECO:0000259" key="2">
    <source>
        <dbReference type="SMART" id="SM01007"/>
    </source>
</evidence>
<name>A0A366X0Q7_9RHOB</name>
<sequence length="241" mass="26633">MRTDMRHQQERLDLAASLRLAARNGWQRGVDNHFSVAVDDDHFLVNARGLHWSEITASNLLLANHDGTVVEGDGEIEASAFYIHSHIHRAVPQARCVLHAHPTYSTALGCIEGGRLENCHQDALRFMGRVAYDGDFSGSAFDDGEGGRIAATIGTGNVVVMAHHGVTVVGETVARAYDDFYNFEVACEYQLTAMASGRPLAILPDDVAEKLAANMWDDRQIEFHFAAIKRLLDRDEPEYAQ</sequence>
<reference evidence="3 4" key="1">
    <citation type="submission" date="2018-07" db="EMBL/GenBank/DDBJ databases">
        <title>Modular assembly of carbohydrate-degrading microbial communities in the ocean.</title>
        <authorList>
            <person name="Enke T.N."/>
            <person name="Datta M.S."/>
            <person name="Schwartzman J.A."/>
            <person name="Cermak N."/>
            <person name="Schmitz D.A."/>
            <person name="Barrere J."/>
            <person name="Cordero O.X."/>
        </authorList>
    </citation>
    <scope>NUCLEOTIDE SEQUENCE [LARGE SCALE GENOMIC DNA]</scope>
    <source>
        <strain evidence="3 4">C3M10</strain>
    </source>
</reference>
<dbReference type="SMART" id="SM01007">
    <property type="entry name" value="Aldolase_II"/>
    <property type="match status" value="1"/>
</dbReference>
<feature type="domain" description="Class II aldolase/adducin N-terminal" evidence="2">
    <location>
        <begin position="12"/>
        <end position="191"/>
    </location>
</feature>
<dbReference type="OrthoDB" id="5291399at2"/>
<gene>
    <name evidence="3" type="ORF">DS909_13365</name>
</gene>
<dbReference type="Pfam" id="PF00596">
    <property type="entry name" value="Aldolase_II"/>
    <property type="match status" value="1"/>
</dbReference>
<evidence type="ECO:0000313" key="3">
    <source>
        <dbReference type="EMBL" id="RBW54012.1"/>
    </source>
</evidence>
<comment type="caution">
    <text evidence="3">The sequence shown here is derived from an EMBL/GenBank/DDBJ whole genome shotgun (WGS) entry which is preliminary data.</text>
</comment>
<dbReference type="SUPFAM" id="SSF53639">
    <property type="entry name" value="AraD/HMP-PK domain-like"/>
    <property type="match status" value="1"/>
</dbReference>
<organism evidence="3 4">
    <name type="scientific">Phaeobacter gallaeciensis</name>
    <dbReference type="NCBI Taxonomy" id="60890"/>
    <lineage>
        <taxon>Bacteria</taxon>
        <taxon>Pseudomonadati</taxon>
        <taxon>Pseudomonadota</taxon>
        <taxon>Alphaproteobacteria</taxon>
        <taxon>Rhodobacterales</taxon>
        <taxon>Roseobacteraceae</taxon>
        <taxon>Phaeobacter</taxon>
    </lineage>
</organism>
<dbReference type="Gene3D" id="3.40.225.10">
    <property type="entry name" value="Class II aldolase/adducin N-terminal domain"/>
    <property type="match status" value="1"/>
</dbReference>